<evidence type="ECO:0000313" key="4">
    <source>
        <dbReference type="EMBL" id="SFH06690.1"/>
    </source>
</evidence>
<reference evidence="4 5" key="1">
    <citation type="submission" date="2016-10" db="EMBL/GenBank/DDBJ databases">
        <authorList>
            <person name="de Groot N.N."/>
        </authorList>
    </citation>
    <scope>NUCLEOTIDE SEQUENCE [LARGE SCALE GENOMIC DNA]</scope>
    <source>
        <strain evidence="4 5">CPCC 202808</strain>
    </source>
</reference>
<comment type="similarity">
    <text evidence="1">Belongs to the short-chain dehydrogenases/reductases (SDR) family.</text>
</comment>
<proteinExistence type="inferred from homology"/>
<organism evidence="4 5">
    <name type="scientific">Actinopolymorpha cephalotaxi</name>
    <dbReference type="NCBI Taxonomy" id="504797"/>
    <lineage>
        <taxon>Bacteria</taxon>
        <taxon>Bacillati</taxon>
        <taxon>Actinomycetota</taxon>
        <taxon>Actinomycetes</taxon>
        <taxon>Propionibacteriales</taxon>
        <taxon>Actinopolymorphaceae</taxon>
        <taxon>Actinopolymorpha</taxon>
    </lineage>
</organism>
<dbReference type="EMBL" id="JACBZA010000001">
    <property type="protein sequence ID" value="NYH85220.1"/>
    <property type="molecule type" value="Genomic_DNA"/>
</dbReference>
<protein>
    <submittedName>
        <fullName evidence="4">Glucose 1-dehydrogenase/2-deoxy-D-gluconate 3-dehydrogenase</fullName>
    </submittedName>
    <submittedName>
        <fullName evidence="3">NAD(P)-dependent dehydrogenase (Short-subunit alcohol dehydrogenase family)</fullName>
    </submittedName>
</protein>
<dbReference type="STRING" id="504797.SAMN05421678_111191"/>
<keyword evidence="2" id="KW-0560">Oxidoreductase</keyword>
<keyword evidence="6" id="KW-1185">Reference proteome</keyword>
<reference evidence="3 6" key="2">
    <citation type="submission" date="2020-07" db="EMBL/GenBank/DDBJ databases">
        <title>Sequencing the genomes of 1000 actinobacteria strains.</title>
        <authorList>
            <person name="Klenk H.-P."/>
        </authorList>
    </citation>
    <scope>NUCLEOTIDE SEQUENCE [LARGE SCALE GENOMIC DNA]</scope>
    <source>
        <strain evidence="3 6">DSM 45117</strain>
    </source>
</reference>
<dbReference type="RefSeq" id="WP_092885441.1">
    <property type="nucleotide sequence ID" value="NZ_FOOI01000011.1"/>
</dbReference>
<dbReference type="PANTHER" id="PTHR43639">
    <property type="entry name" value="OXIDOREDUCTASE, SHORT-CHAIN DEHYDROGENASE/REDUCTASE FAMILY (AFU_ORTHOLOGUE AFUA_5G02870)"/>
    <property type="match status" value="1"/>
</dbReference>
<dbReference type="OrthoDB" id="3821314at2"/>
<dbReference type="CDD" id="cd05233">
    <property type="entry name" value="SDR_c"/>
    <property type="match status" value="1"/>
</dbReference>
<dbReference type="InterPro" id="IPR002347">
    <property type="entry name" value="SDR_fam"/>
</dbReference>
<dbReference type="Proteomes" id="UP000199052">
    <property type="component" value="Unassembled WGS sequence"/>
</dbReference>
<accession>A0A1I2WZG9</accession>
<dbReference type="PRINTS" id="PR00081">
    <property type="entry name" value="GDHRDH"/>
</dbReference>
<dbReference type="AlphaFoldDB" id="A0A1I2WZG9"/>
<dbReference type="Gene3D" id="3.40.50.720">
    <property type="entry name" value="NAD(P)-binding Rossmann-like Domain"/>
    <property type="match status" value="1"/>
</dbReference>
<evidence type="ECO:0000313" key="3">
    <source>
        <dbReference type="EMBL" id="NYH85220.1"/>
    </source>
</evidence>
<dbReference type="SUPFAM" id="SSF51735">
    <property type="entry name" value="NAD(P)-binding Rossmann-fold domains"/>
    <property type="match status" value="1"/>
</dbReference>
<dbReference type="Proteomes" id="UP000533017">
    <property type="component" value="Unassembled WGS sequence"/>
</dbReference>
<evidence type="ECO:0000256" key="2">
    <source>
        <dbReference type="ARBA" id="ARBA00023002"/>
    </source>
</evidence>
<sequence>MAEPPSTTAEPPSSLGAPTVAVVTGAGGGIGGACALALAGSHDTVVCVDRDLDRARETVAAIEQAGGSAVPFETDAADPAFGEKVAAACTAAGKTRSAVHALAHEEHVPALELSLDSVRRSFTIGPLAAFALFRALAVAPVPPPPGAAFTVIGSLHEKHAFARCLGYNAAHGALGQVVRTLAHEWAGRRIRVNAVVPGWIATPGEVVLYGEDHLARAGRSLPFGAMGEVGQVAAAVAFLSSPAADYISGSFLTVDGALSVSLARLPEGDQT</sequence>
<dbReference type="EMBL" id="FOOI01000011">
    <property type="protein sequence ID" value="SFH06690.1"/>
    <property type="molecule type" value="Genomic_DNA"/>
</dbReference>
<evidence type="ECO:0000313" key="6">
    <source>
        <dbReference type="Proteomes" id="UP000533017"/>
    </source>
</evidence>
<dbReference type="InterPro" id="IPR036291">
    <property type="entry name" value="NAD(P)-bd_dom_sf"/>
</dbReference>
<evidence type="ECO:0000256" key="1">
    <source>
        <dbReference type="ARBA" id="ARBA00006484"/>
    </source>
</evidence>
<name>A0A1I2WZG9_9ACTN</name>
<evidence type="ECO:0000313" key="5">
    <source>
        <dbReference type="Proteomes" id="UP000199052"/>
    </source>
</evidence>
<dbReference type="Pfam" id="PF13561">
    <property type="entry name" value="adh_short_C2"/>
    <property type="match status" value="1"/>
</dbReference>
<gene>
    <name evidence="3" type="ORF">FHR37_004071</name>
    <name evidence="4" type="ORF">SAMN05421678_111191</name>
</gene>
<dbReference type="PANTHER" id="PTHR43639:SF1">
    <property type="entry name" value="SHORT-CHAIN DEHYDROGENASE_REDUCTASE FAMILY PROTEIN"/>
    <property type="match status" value="1"/>
</dbReference>
<dbReference type="GO" id="GO:0016491">
    <property type="term" value="F:oxidoreductase activity"/>
    <property type="evidence" value="ECO:0007669"/>
    <property type="project" value="UniProtKB-KW"/>
</dbReference>